<dbReference type="Pfam" id="PF23357">
    <property type="entry name" value="DUF7088"/>
    <property type="match status" value="1"/>
</dbReference>
<dbReference type="RefSeq" id="WP_014625100.1">
    <property type="nucleotide sequence ID" value="NC_017583.1"/>
</dbReference>
<reference evidence="4 5" key="1">
    <citation type="submission" date="2011-06" db="EMBL/GenBank/DDBJ databases">
        <title>The complete genome of Spirochaeta thermophila DSM 6578.</title>
        <authorList>
            <consortium name="US DOE Joint Genome Institute (JGI-PGF)"/>
            <person name="Lucas S."/>
            <person name="Lapidus A."/>
            <person name="Bruce D."/>
            <person name="Goodwin L."/>
            <person name="Pitluck S."/>
            <person name="Peters L."/>
            <person name="Kyrpides N."/>
            <person name="Mavromatis K."/>
            <person name="Ivanova N."/>
            <person name="Mikailova N."/>
            <person name="Pagani I."/>
            <person name="Chertkov O."/>
            <person name="Detter J.C."/>
            <person name="Tapia R."/>
            <person name="Han C."/>
            <person name="Land M."/>
            <person name="Hauser L."/>
            <person name="Markowitz V."/>
            <person name="Cheng J.-F."/>
            <person name="Hugenholtz P."/>
            <person name="Woyke T."/>
            <person name="Wu D."/>
            <person name="Spring S."/>
            <person name="Merkhoffer B."/>
            <person name="Schneider S."/>
            <person name="Klenk H.-P."/>
            <person name="Eisen J.A."/>
        </authorList>
    </citation>
    <scope>NUCLEOTIDE SEQUENCE [LARGE SCALE GENOMIC DNA]</scope>
    <source>
        <strain evidence="5">ATCC 700085 / DSM 6578 / Z-1203</strain>
    </source>
</reference>
<sequence length="488" mass="54906">MKQIFKHIRSAMEGFISSLNRDPVRYGGYAAILTVGMALLLVLVNILVQQIDLKFDLTEEKLFSLSEESLNFLKGLDEDITVIALYEEGKAPRVVQEVLTLYEKASPRIHVEYMDLEKNPQLVTEYEKEGERLQQGSIIVKGEGAYRIISSYDLYDINYNSPQGPEITGFSAEKRITAAIHAVTTGASPVVYELVGHREERLSRYAMNDFLERENLTSKELNLLQEGEVPEDAAVVLILAPKQDLTPGEADLLDAYLAEGGRLFVAADVRAGELPVLNDLLSRYGARFDYGFVIEQDRERHTGNPYQVVPNVEYHDITKTITQNKEAIVLQWTQAVKEEEIKRRNVSVTPLLTSSDRSFLRKDLEREDIQRGEGDIPGPHTLAAAIEERLDDRGEKKTRIVLVGAGTLLETLYPFNAQIPGNLDFFMGGVLWCIERKDMLSIPSKSLLNLPLSLTATQVLVYSVVVVAVIPLAFFITGTIIWLRRRHL</sequence>
<dbReference type="Proteomes" id="UP000007254">
    <property type="component" value="Chromosome"/>
</dbReference>
<dbReference type="KEGG" id="stq:Spith_1505"/>
<evidence type="ECO:0000259" key="3">
    <source>
        <dbReference type="Pfam" id="PF23357"/>
    </source>
</evidence>
<dbReference type="InterPro" id="IPR019196">
    <property type="entry name" value="ABC_transp_unknown"/>
</dbReference>
<evidence type="ECO:0000313" key="5">
    <source>
        <dbReference type="Proteomes" id="UP000007254"/>
    </source>
</evidence>
<feature type="domain" description="DUF7088" evidence="3">
    <location>
        <begin position="59"/>
        <end position="144"/>
    </location>
</feature>
<protein>
    <submittedName>
        <fullName evidence="4">ABC-type uncharacterized transport system</fullName>
    </submittedName>
</protein>
<dbReference type="STRING" id="869211.Spith_1505"/>
<feature type="transmembrane region" description="Helical" evidence="1">
    <location>
        <begin position="26"/>
        <end position="48"/>
    </location>
</feature>
<evidence type="ECO:0000256" key="1">
    <source>
        <dbReference type="SAM" id="Phobius"/>
    </source>
</evidence>
<name>G0GAE9_WINT7</name>
<feature type="transmembrane region" description="Helical" evidence="1">
    <location>
        <begin position="459"/>
        <end position="483"/>
    </location>
</feature>
<dbReference type="HOGENOM" id="CLU_018716_1_1_12"/>
<dbReference type="AlphaFoldDB" id="G0GAE9"/>
<feature type="domain" description="ABC-type uncharacterised transport system" evidence="2">
    <location>
        <begin position="216"/>
        <end position="413"/>
    </location>
</feature>
<dbReference type="EMBL" id="CP002903">
    <property type="protein sequence ID" value="AEJ61768.1"/>
    <property type="molecule type" value="Genomic_DNA"/>
</dbReference>
<dbReference type="Pfam" id="PF09822">
    <property type="entry name" value="ABC_transp_aux"/>
    <property type="match status" value="1"/>
</dbReference>
<dbReference type="InterPro" id="IPR055396">
    <property type="entry name" value="DUF7088"/>
</dbReference>
<keyword evidence="1" id="KW-1133">Transmembrane helix</keyword>
<keyword evidence="5" id="KW-1185">Reference proteome</keyword>
<accession>G0GAE9</accession>
<proteinExistence type="predicted"/>
<keyword evidence="1" id="KW-0812">Transmembrane</keyword>
<keyword evidence="1" id="KW-0472">Membrane</keyword>
<organism evidence="4 5">
    <name type="scientific">Winmispira thermophila (strain ATCC 700085 / DSM 6578 / Z-1203)</name>
    <name type="common">Spirochaeta thermophila</name>
    <dbReference type="NCBI Taxonomy" id="869211"/>
    <lineage>
        <taxon>Bacteria</taxon>
        <taxon>Pseudomonadati</taxon>
        <taxon>Spirochaetota</taxon>
        <taxon>Spirochaetia</taxon>
        <taxon>Winmispirales</taxon>
        <taxon>Winmispiraceae</taxon>
        <taxon>Winmispira</taxon>
    </lineage>
</organism>
<evidence type="ECO:0000259" key="2">
    <source>
        <dbReference type="Pfam" id="PF09822"/>
    </source>
</evidence>
<evidence type="ECO:0000313" key="4">
    <source>
        <dbReference type="EMBL" id="AEJ61768.1"/>
    </source>
</evidence>
<gene>
    <name evidence="4" type="ordered locus">Spith_1505</name>
</gene>
<dbReference type="OrthoDB" id="9766228at2"/>